<name>A0A2S0MQH4_9RHOB</name>
<dbReference type="InterPro" id="IPR003439">
    <property type="entry name" value="ABC_transporter-like_ATP-bd"/>
</dbReference>
<sequence length="601" mass="64911">MSRDGNGITGGDAPLLTVENLSIGFGAADPVVRGVSFTLRPGETLALVGESGSGKTVTCRAILRILPRTARIRSGRVLLGGRAGGVELTGLRERRMRDIRGDAVSMIFQEPMRSLSPLHRIGNQVSEVLWLHRGASGKEAKRKVLDTFERVGFPDPERAFRSYPFELSGGMRQRAMIAMATVSEPDLLIADEPTTALDVTTQAQVLGLMGDLQRETGMAMILVTHDLGVVANMAEQVVVMHKGRVMESGSAAALLGAPAHPYTRQLFDAAPAIPAQTGLAPPLARDDLILQMKSVSKTYRLRGGSAWSPDMLIHACRGVDLSLPRGKTLAIVGESGSGKTTAARIALGAEPPDPGGEVLFGAEPGAEPLPVHTMTRAQRTAFQKQAQMVFQDPYSSLSPRMRILDALVEPLDIHRVGTRAERRDRATEMLGLVGLDPGMLKRYPHAFSGGQRQRLSIARALMLDPALLVCDEPTSALDVSVQEQILALLEDIRDRMGLSYLFISHDLAVVARIADEVAVMRQGLVVEQAPPDTLFHNPRHPYTQALIAAQPEPDIDRPIDLKLVAQGAGAPSNWPEPFRFSDGVIPSLAQIEPGHKVRCHE</sequence>
<dbReference type="InterPro" id="IPR050388">
    <property type="entry name" value="ABC_Ni/Peptide_Import"/>
</dbReference>
<evidence type="ECO:0000313" key="9">
    <source>
        <dbReference type="EMBL" id="AVO38132.1"/>
    </source>
</evidence>
<dbReference type="AlphaFoldDB" id="A0A2S0MQH4"/>
<evidence type="ECO:0000256" key="5">
    <source>
        <dbReference type="ARBA" id="ARBA00022741"/>
    </source>
</evidence>
<dbReference type="PROSITE" id="PS50893">
    <property type="entry name" value="ABC_TRANSPORTER_2"/>
    <property type="match status" value="2"/>
</dbReference>
<dbReference type="Pfam" id="PF08352">
    <property type="entry name" value="oligo_HPY"/>
    <property type="match status" value="2"/>
</dbReference>
<protein>
    <submittedName>
        <fullName evidence="9">ABC transporter ATP-binding protein</fullName>
    </submittedName>
</protein>
<dbReference type="CDD" id="cd03257">
    <property type="entry name" value="ABC_NikE_OppD_transporters"/>
    <property type="match status" value="2"/>
</dbReference>
<keyword evidence="6 9" id="KW-0067">ATP-binding</keyword>
<dbReference type="InterPro" id="IPR003593">
    <property type="entry name" value="AAA+_ATPase"/>
</dbReference>
<dbReference type="KEGG" id="thas:C6Y53_10715"/>
<evidence type="ECO:0000256" key="1">
    <source>
        <dbReference type="ARBA" id="ARBA00004417"/>
    </source>
</evidence>
<organism evidence="9 10">
    <name type="scientific">Pukyongiella litopenaei</name>
    <dbReference type="NCBI Taxonomy" id="2605946"/>
    <lineage>
        <taxon>Bacteria</taxon>
        <taxon>Pseudomonadati</taxon>
        <taxon>Pseudomonadota</taxon>
        <taxon>Alphaproteobacteria</taxon>
        <taxon>Rhodobacterales</taxon>
        <taxon>Paracoccaceae</taxon>
        <taxon>Pukyongiella</taxon>
    </lineage>
</organism>
<dbReference type="SMART" id="SM00382">
    <property type="entry name" value="AAA"/>
    <property type="match status" value="2"/>
</dbReference>
<dbReference type="InterPro" id="IPR013563">
    <property type="entry name" value="Oligopep_ABC_C"/>
</dbReference>
<keyword evidence="10" id="KW-1185">Reference proteome</keyword>
<evidence type="ECO:0000256" key="7">
    <source>
        <dbReference type="ARBA" id="ARBA00023136"/>
    </source>
</evidence>
<feature type="domain" description="ABC transporter" evidence="8">
    <location>
        <begin position="16"/>
        <end position="267"/>
    </location>
</feature>
<evidence type="ECO:0000256" key="6">
    <source>
        <dbReference type="ARBA" id="ARBA00022840"/>
    </source>
</evidence>
<dbReference type="PANTHER" id="PTHR43297:SF2">
    <property type="entry name" value="DIPEPTIDE TRANSPORT ATP-BINDING PROTEIN DPPD"/>
    <property type="match status" value="1"/>
</dbReference>
<dbReference type="EMBL" id="CP027665">
    <property type="protein sequence ID" value="AVO38132.1"/>
    <property type="molecule type" value="Genomic_DNA"/>
</dbReference>
<dbReference type="NCBIfam" id="NF008453">
    <property type="entry name" value="PRK11308.1"/>
    <property type="match status" value="2"/>
</dbReference>
<dbReference type="GO" id="GO:0015833">
    <property type="term" value="P:peptide transport"/>
    <property type="evidence" value="ECO:0007669"/>
    <property type="project" value="InterPro"/>
</dbReference>
<evidence type="ECO:0000256" key="3">
    <source>
        <dbReference type="ARBA" id="ARBA00022448"/>
    </source>
</evidence>
<dbReference type="PANTHER" id="PTHR43297">
    <property type="entry name" value="OLIGOPEPTIDE TRANSPORT ATP-BINDING PROTEIN APPD"/>
    <property type="match status" value="1"/>
</dbReference>
<dbReference type="PROSITE" id="PS00211">
    <property type="entry name" value="ABC_TRANSPORTER_1"/>
    <property type="match status" value="2"/>
</dbReference>
<keyword evidence="4" id="KW-1003">Cell membrane</keyword>
<dbReference type="InterPro" id="IPR017871">
    <property type="entry name" value="ABC_transporter-like_CS"/>
</dbReference>
<dbReference type="GO" id="GO:0055085">
    <property type="term" value="P:transmembrane transport"/>
    <property type="evidence" value="ECO:0007669"/>
    <property type="project" value="UniProtKB-ARBA"/>
</dbReference>
<dbReference type="Proteomes" id="UP000237655">
    <property type="component" value="Chromosome"/>
</dbReference>
<dbReference type="SUPFAM" id="SSF52540">
    <property type="entry name" value="P-loop containing nucleoside triphosphate hydrolases"/>
    <property type="match status" value="2"/>
</dbReference>
<keyword evidence="7" id="KW-0472">Membrane</keyword>
<dbReference type="GO" id="GO:0005524">
    <property type="term" value="F:ATP binding"/>
    <property type="evidence" value="ECO:0007669"/>
    <property type="project" value="UniProtKB-KW"/>
</dbReference>
<dbReference type="InterPro" id="IPR027417">
    <property type="entry name" value="P-loop_NTPase"/>
</dbReference>
<dbReference type="FunFam" id="3.40.50.300:FF:000016">
    <property type="entry name" value="Oligopeptide ABC transporter ATP-binding component"/>
    <property type="match status" value="1"/>
</dbReference>
<dbReference type="Pfam" id="PF00005">
    <property type="entry name" value="ABC_tran"/>
    <property type="match status" value="2"/>
</dbReference>
<evidence type="ECO:0000256" key="2">
    <source>
        <dbReference type="ARBA" id="ARBA00005417"/>
    </source>
</evidence>
<dbReference type="RefSeq" id="WP_106472447.1">
    <property type="nucleotide sequence ID" value="NZ_CP027665.1"/>
</dbReference>
<keyword evidence="3" id="KW-0813">Transport</keyword>
<dbReference type="Gene3D" id="3.40.50.300">
    <property type="entry name" value="P-loop containing nucleotide triphosphate hydrolases"/>
    <property type="match status" value="2"/>
</dbReference>
<evidence type="ECO:0000256" key="4">
    <source>
        <dbReference type="ARBA" id="ARBA00022475"/>
    </source>
</evidence>
<reference evidence="10" key="1">
    <citation type="submission" date="2018-03" db="EMBL/GenBank/DDBJ databases">
        <title>Genomic analysis of the strain SH-1 isolated from shrimp intestine.</title>
        <authorList>
            <person name="Kim Y.-S."/>
            <person name="Kim S.-E."/>
            <person name="Kim K.-H."/>
        </authorList>
    </citation>
    <scope>NUCLEOTIDE SEQUENCE [LARGE SCALE GENOMIC DNA]</scope>
    <source>
        <strain evidence="10">SH-1</strain>
    </source>
</reference>
<accession>A0A2S0MQH4</accession>
<evidence type="ECO:0000259" key="8">
    <source>
        <dbReference type="PROSITE" id="PS50893"/>
    </source>
</evidence>
<comment type="similarity">
    <text evidence="2">Belongs to the ABC transporter superfamily.</text>
</comment>
<evidence type="ECO:0000313" key="10">
    <source>
        <dbReference type="Proteomes" id="UP000237655"/>
    </source>
</evidence>
<keyword evidence="5" id="KW-0547">Nucleotide-binding</keyword>
<dbReference type="GO" id="GO:0005886">
    <property type="term" value="C:plasma membrane"/>
    <property type="evidence" value="ECO:0007669"/>
    <property type="project" value="UniProtKB-SubCell"/>
</dbReference>
<proteinExistence type="inferred from homology"/>
<comment type="subcellular location">
    <subcellularLocation>
        <location evidence="1">Cell inner membrane</location>
        <topology evidence="1">Peripheral membrane protein</topology>
    </subcellularLocation>
</comment>
<gene>
    <name evidence="9" type="ORF">C6Y53_10715</name>
</gene>
<feature type="domain" description="ABC transporter" evidence="8">
    <location>
        <begin position="290"/>
        <end position="547"/>
    </location>
</feature>
<dbReference type="GO" id="GO:0016887">
    <property type="term" value="F:ATP hydrolysis activity"/>
    <property type="evidence" value="ECO:0007669"/>
    <property type="project" value="InterPro"/>
</dbReference>